<sequence>MPVCTALWYIISHCVLQPSIAHLQAYWTISGRIWHLKTSGSGCEALLGLPSGEMIVTVGREVIVPVMVQMTSMWTSNSCGLVEISRELKLCREIRVMWWA</sequence>
<keyword evidence="3" id="KW-1185">Reference proteome</keyword>
<gene>
    <name evidence="2 4" type="ORF">P152DRAFT_109530</name>
</gene>
<feature type="chain" id="PRO_5044632023" description="Secreted protein" evidence="1">
    <location>
        <begin position="22"/>
        <end position="100"/>
    </location>
</feature>
<evidence type="ECO:0000256" key="1">
    <source>
        <dbReference type="SAM" id="SignalP"/>
    </source>
</evidence>
<reference evidence="2 4" key="1">
    <citation type="submission" date="2020-01" db="EMBL/GenBank/DDBJ databases">
        <authorList>
            <consortium name="DOE Joint Genome Institute"/>
            <person name="Haridas S."/>
            <person name="Albert R."/>
            <person name="Binder M."/>
            <person name="Bloem J."/>
            <person name="Labutti K."/>
            <person name="Salamov A."/>
            <person name="Andreopoulos B."/>
            <person name="Baker S.E."/>
            <person name="Barry K."/>
            <person name="Bills G."/>
            <person name="Bluhm B.H."/>
            <person name="Cannon C."/>
            <person name="Castanera R."/>
            <person name="Culley D.E."/>
            <person name="Daum C."/>
            <person name="Ezra D."/>
            <person name="Gonzalez J.B."/>
            <person name="Henrissat B."/>
            <person name="Kuo A."/>
            <person name="Liang C."/>
            <person name="Lipzen A."/>
            <person name="Lutzoni F."/>
            <person name="Magnuson J."/>
            <person name="Mondo S."/>
            <person name="Nolan M."/>
            <person name="Ohm R."/>
            <person name="Pangilinan J."/>
            <person name="Park H.-J."/>
            <person name="Ramirez L."/>
            <person name="Alfaro M."/>
            <person name="Sun H."/>
            <person name="Tritt A."/>
            <person name="Yoshinaga Y."/>
            <person name="Zwiers L.-H."/>
            <person name="Turgeon B.G."/>
            <person name="Goodwin S.B."/>
            <person name="Spatafora J.W."/>
            <person name="Crous P.W."/>
            <person name="Grigoriev I.V."/>
        </authorList>
    </citation>
    <scope>NUCLEOTIDE SEQUENCE</scope>
    <source>
        <strain evidence="2 4">CBS 781.70</strain>
    </source>
</reference>
<evidence type="ECO:0000313" key="3">
    <source>
        <dbReference type="Proteomes" id="UP000504638"/>
    </source>
</evidence>
<accession>A0A6G1GD79</accession>
<dbReference type="AlphaFoldDB" id="A0A6G1GD79"/>
<dbReference type="Proteomes" id="UP000504638">
    <property type="component" value="Unplaced"/>
</dbReference>
<dbReference type="RefSeq" id="XP_033537686.1">
    <property type="nucleotide sequence ID" value="XM_033673614.1"/>
</dbReference>
<protein>
    <recommendedName>
        <fullName evidence="5">Secreted protein</fullName>
    </recommendedName>
</protein>
<organism evidence="2">
    <name type="scientific">Eremomyces bilateralis CBS 781.70</name>
    <dbReference type="NCBI Taxonomy" id="1392243"/>
    <lineage>
        <taxon>Eukaryota</taxon>
        <taxon>Fungi</taxon>
        <taxon>Dikarya</taxon>
        <taxon>Ascomycota</taxon>
        <taxon>Pezizomycotina</taxon>
        <taxon>Dothideomycetes</taxon>
        <taxon>Dothideomycetes incertae sedis</taxon>
        <taxon>Eremomycetales</taxon>
        <taxon>Eremomycetaceae</taxon>
        <taxon>Eremomyces</taxon>
    </lineage>
</organism>
<proteinExistence type="predicted"/>
<feature type="signal peptide" evidence="1">
    <location>
        <begin position="1"/>
        <end position="21"/>
    </location>
</feature>
<keyword evidence="1" id="KW-0732">Signal</keyword>
<evidence type="ECO:0008006" key="5">
    <source>
        <dbReference type="Google" id="ProtNLM"/>
    </source>
</evidence>
<evidence type="ECO:0000313" key="2">
    <source>
        <dbReference type="EMBL" id="KAF1816055.1"/>
    </source>
</evidence>
<dbReference type="EMBL" id="ML975150">
    <property type="protein sequence ID" value="KAF1816055.1"/>
    <property type="molecule type" value="Genomic_DNA"/>
</dbReference>
<dbReference type="GeneID" id="54414184"/>
<reference evidence="4" key="3">
    <citation type="submission" date="2025-04" db="UniProtKB">
        <authorList>
            <consortium name="RefSeq"/>
        </authorList>
    </citation>
    <scope>IDENTIFICATION</scope>
    <source>
        <strain evidence="4">CBS 781.70</strain>
    </source>
</reference>
<name>A0A6G1GD79_9PEZI</name>
<reference evidence="4" key="2">
    <citation type="submission" date="2020-04" db="EMBL/GenBank/DDBJ databases">
        <authorList>
            <consortium name="NCBI Genome Project"/>
        </authorList>
    </citation>
    <scope>NUCLEOTIDE SEQUENCE</scope>
    <source>
        <strain evidence="4">CBS 781.70</strain>
    </source>
</reference>
<evidence type="ECO:0000313" key="4">
    <source>
        <dbReference type="RefSeq" id="XP_033537686.1"/>
    </source>
</evidence>